<name>A0ABP4VAK2_9MICO</name>
<dbReference type="PANTHER" id="PTHR43465:SF2">
    <property type="entry name" value="DUF1680 DOMAIN PROTEIN (AFU_ORTHOLOGUE AFUA_1G08910)"/>
    <property type="match status" value="1"/>
</dbReference>
<accession>A0ABP4VAK2</accession>
<dbReference type="Pfam" id="PF20737">
    <property type="entry name" value="Glyco_hydro127C"/>
    <property type="match status" value="1"/>
</dbReference>
<evidence type="ECO:0000313" key="5">
    <source>
        <dbReference type="Proteomes" id="UP001501138"/>
    </source>
</evidence>
<dbReference type="PANTHER" id="PTHR43465">
    <property type="entry name" value="DUF1680 DOMAIN PROTEIN (AFU_ORTHOLOGUE AFUA_1G08910)"/>
    <property type="match status" value="1"/>
</dbReference>
<dbReference type="InterPro" id="IPR049174">
    <property type="entry name" value="Beta-AFase-like"/>
</dbReference>
<dbReference type="InterPro" id="IPR049046">
    <property type="entry name" value="Beta-AFase-like_GH127_middle"/>
</dbReference>
<evidence type="ECO:0000313" key="4">
    <source>
        <dbReference type="EMBL" id="GAA1718550.1"/>
    </source>
</evidence>
<feature type="domain" description="Non-reducing end beta-L-arabinofuranosidase-like GH127 C-terminal" evidence="3">
    <location>
        <begin position="546"/>
        <end position="658"/>
    </location>
</feature>
<comment type="caution">
    <text evidence="4">The sequence shown here is derived from an EMBL/GenBank/DDBJ whole genome shotgun (WGS) entry which is preliminary data.</text>
</comment>
<evidence type="ECO:0000259" key="1">
    <source>
        <dbReference type="Pfam" id="PF07944"/>
    </source>
</evidence>
<feature type="domain" description="Non-reducing end beta-L-arabinofuranosidase-like GH127 catalytic" evidence="1">
    <location>
        <begin position="18"/>
        <end position="441"/>
    </location>
</feature>
<dbReference type="Pfam" id="PF20736">
    <property type="entry name" value="Glyco_hydro127M"/>
    <property type="match status" value="1"/>
</dbReference>
<keyword evidence="5" id="KW-1185">Reference proteome</keyword>
<dbReference type="InterPro" id="IPR049049">
    <property type="entry name" value="Beta-AFase-like_GH127_C"/>
</dbReference>
<dbReference type="EMBL" id="BAAAPM010000003">
    <property type="protein sequence ID" value="GAA1718550.1"/>
    <property type="molecule type" value="Genomic_DNA"/>
</dbReference>
<dbReference type="RefSeq" id="WP_344246817.1">
    <property type="nucleotide sequence ID" value="NZ_BAAAPM010000003.1"/>
</dbReference>
<dbReference type="Pfam" id="PF07944">
    <property type="entry name" value="Beta-AFase-like_GH127_cat"/>
    <property type="match status" value="1"/>
</dbReference>
<dbReference type="InterPro" id="IPR008928">
    <property type="entry name" value="6-hairpin_glycosidase_sf"/>
</dbReference>
<gene>
    <name evidence="4" type="primary">hypBA1</name>
    <name evidence="4" type="ORF">GCM10009809_13030</name>
</gene>
<evidence type="ECO:0000259" key="3">
    <source>
        <dbReference type="Pfam" id="PF20737"/>
    </source>
</evidence>
<dbReference type="SUPFAM" id="SSF48208">
    <property type="entry name" value="Six-hairpin glycosidases"/>
    <property type="match status" value="1"/>
</dbReference>
<dbReference type="InterPro" id="IPR012878">
    <property type="entry name" value="Beta-AFase-like_GH127_cat"/>
</dbReference>
<organism evidence="4 5">
    <name type="scientific">Isoptericola hypogeus</name>
    <dbReference type="NCBI Taxonomy" id="300179"/>
    <lineage>
        <taxon>Bacteria</taxon>
        <taxon>Bacillati</taxon>
        <taxon>Actinomycetota</taxon>
        <taxon>Actinomycetes</taxon>
        <taxon>Micrococcales</taxon>
        <taxon>Promicromonosporaceae</taxon>
        <taxon>Isoptericola</taxon>
    </lineage>
</organism>
<feature type="domain" description="Non-reducing end beta-L-arabinofuranosidase-like GH127 middle" evidence="2">
    <location>
        <begin position="452"/>
        <end position="544"/>
    </location>
</feature>
<dbReference type="Proteomes" id="UP001501138">
    <property type="component" value="Unassembled WGS sequence"/>
</dbReference>
<sequence>MTAVRTDTAAAPALRTIEITSTFWSRYRDLVVEEVLPYQWRVMADEADVEIAHEPGGNEASYSSSHALANFEIAAGRAGGRHSGYVFQDTDVYKWLEAAAYALRYRPDAELLRLTEGVVELIGAAQEPDGYLCTFFQIEAPERRFARLRESHELYTMGHGIEALVAYHAATGNERALAIAVAMGDCLDHAFGTGPGQVRGYDGHAEVELALARLHEATGERRYLALAHFFLTERGQDPEFFDRQVAADGPDRALIDGMHAFDRSYYQAAEPVTDMTTADGHAVRLAYLVTGMAHVGRLTGDPALREAAERLWRNVVDRRMYVTGAVGSAQHGERFTADHDLPNDTVYGETCASVGMAFLGRQLLRNRPDGAFGDVVERQLFNAAISGMSQDGTEFFYVNPLEADPAWRANPGREHVLTHRADWFGCACCPSNVARLVASVDQYVYSATDDGTILVSQYVASEATFDGGVRISQDSDLPWGGSVRLAVANPEGRELRLGVRIPQWSAHAYRLTVDGAACEQPARDGFVVVDVSAPGTVVELELDMTVTLVQADNRVRADVGKVAVTRGPVVYCAEGVDNQAPLWLYRVGLDAEPAYRFDADLLGGMGRVSLPARRRMPDDADGGLYRAARPARWVDATLELVPYFAWANRAEGPMTVWLDAED</sequence>
<evidence type="ECO:0000259" key="2">
    <source>
        <dbReference type="Pfam" id="PF20736"/>
    </source>
</evidence>
<protein>
    <submittedName>
        <fullName evidence="4">Beta-L-arabinofuranosidase</fullName>
    </submittedName>
</protein>
<proteinExistence type="predicted"/>
<reference evidence="5" key="1">
    <citation type="journal article" date="2019" name="Int. J. Syst. Evol. Microbiol.">
        <title>The Global Catalogue of Microorganisms (GCM) 10K type strain sequencing project: providing services to taxonomists for standard genome sequencing and annotation.</title>
        <authorList>
            <consortium name="The Broad Institute Genomics Platform"/>
            <consortium name="The Broad Institute Genome Sequencing Center for Infectious Disease"/>
            <person name="Wu L."/>
            <person name="Ma J."/>
        </authorList>
    </citation>
    <scope>NUCLEOTIDE SEQUENCE [LARGE SCALE GENOMIC DNA]</scope>
    <source>
        <strain evidence="5">JCM 15589</strain>
    </source>
</reference>